<comment type="caution">
    <text evidence="1">The sequence shown here is derived from an EMBL/GenBank/DDBJ whole genome shotgun (WGS) entry which is preliminary data.</text>
</comment>
<keyword evidence="2" id="KW-1185">Reference proteome</keyword>
<reference evidence="1 2" key="1">
    <citation type="submission" date="2020-08" db="EMBL/GenBank/DDBJ databases">
        <title>Genomic Encyclopedia of Type Strains, Phase III (KMG-III): the genomes of soil and plant-associated and newly described type strains.</title>
        <authorList>
            <person name="Whitman W."/>
        </authorList>
    </citation>
    <scope>NUCLEOTIDE SEQUENCE [LARGE SCALE GENOMIC DNA]</scope>
    <source>
        <strain evidence="1 2">CECT 8075</strain>
    </source>
</reference>
<accession>A0A7W5DVV1</accession>
<proteinExistence type="predicted"/>
<dbReference type="EMBL" id="JACHXU010000003">
    <property type="protein sequence ID" value="MBB3205485.1"/>
    <property type="molecule type" value="Genomic_DNA"/>
</dbReference>
<dbReference type="Proteomes" id="UP000536179">
    <property type="component" value="Unassembled WGS sequence"/>
</dbReference>
<organism evidence="1 2">
    <name type="scientific">Aporhodopirellula rubra</name>
    <dbReference type="NCBI Taxonomy" id="980271"/>
    <lineage>
        <taxon>Bacteria</taxon>
        <taxon>Pseudomonadati</taxon>
        <taxon>Planctomycetota</taxon>
        <taxon>Planctomycetia</taxon>
        <taxon>Pirellulales</taxon>
        <taxon>Pirellulaceae</taxon>
        <taxon>Aporhodopirellula</taxon>
    </lineage>
</organism>
<evidence type="ECO:0000313" key="1">
    <source>
        <dbReference type="EMBL" id="MBB3205485.1"/>
    </source>
</evidence>
<sequence length="382" mass="43355">MDDPDGAADRLVSEFRKMVSRRRYLEVLEKARSDEVPWSLVPSIETLARQILPGYQVLITTTPDMNYMIGWGGNSVTIYLPRLHRANGFLHVLIGHELFHPIVTDFFVAEKPKYRPKLRDLCQQHLAKMGVPADLFFQQRLDALLDHATQQWEKAITELMCDMGATALFGPAAIWTLSGFAATQEMNSPPTPQSQYYPPWRMRIRVVLDFLERKLGAGDLLDQLSIQLEQVGLAEHSTALKSSVSEEQMTFGSNDLASEPLRELSVQVYDLVEECISDAGDFVVAKASQFPKRWSETLQEIPLLLGRLMMNVPPSELIEGQKQESKAASMTGIVMACWLERLRLEKSSQLELDTFHRLCRLMLKAIEDAELKRNFSDWAATK</sequence>
<name>A0A7W5DVV1_9BACT</name>
<protein>
    <submittedName>
        <fullName evidence="1">Uncharacterized protein</fullName>
    </submittedName>
</protein>
<dbReference type="AlphaFoldDB" id="A0A7W5DVV1"/>
<evidence type="ECO:0000313" key="2">
    <source>
        <dbReference type="Proteomes" id="UP000536179"/>
    </source>
</evidence>
<gene>
    <name evidence="1" type="ORF">FHS27_001285</name>
</gene>